<dbReference type="Proteomes" id="UP001055811">
    <property type="component" value="Linkage Group LG07"/>
</dbReference>
<proteinExistence type="predicted"/>
<keyword evidence="2" id="KW-1185">Reference proteome</keyword>
<sequence length="261" mass="28447">MGENDEKEKQVDKLERRILESVGSYDHDIDVPLFLMFLYVYIATSSALFPLATSSALFPLATSSIQYNVGQHIVPIVCLLIIAMDLTAGILGIQAEIAQNKVQNLRVWIFECRDPSYQAFKLGFAAAVLLAFAHAIANLFGGCHVVWTKPELDRATSNKQFAMASLILSWITLVIGFGMLIAGVMANSTSRKSCGVSNHRYLSIGGIACIIHGLFAVSYYISATAVEKEEKKFNPHGPIMTHPPGPMMNPPEPVHAPSAPV</sequence>
<dbReference type="EMBL" id="CM042015">
    <property type="protein sequence ID" value="KAI3710395.1"/>
    <property type="molecule type" value="Genomic_DNA"/>
</dbReference>
<accession>A0ACB9APN4</accession>
<organism evidence="1 2">
    <name type="scientific">Cichorium intybus</name>
    <name type="common">Chicory</name>
    <dbReference type="NCBI Taxonomy" id="13427"/>
    <lineage>
        <taxon>Eukaryota</taxon>
        <taxon>Viridiplantae</taxon>
        <taxon>Streptophyta</taxon>
        <taxon>Embryophyta</taxon>
        <taxon>Tracheophyta</taxon>
        <taxon>Spermatophyta</taxon>
        <taxon>Magnoliopsida</taxon>
        <taxon>eudicotyledons</taxon>
        <taxon>Gunneridae</taxon>
        <taxon>Pentapetalae</taxon>
        <taxon>asterids</taxon>
        <taxon>campanulids</taxon>
        <taxon>Asterales</taxon>
        <taxon>Asteraceae</taxon>
        <taxon>Cichorioideae</taxon>
        <taxon>Cichorieae</taxon>
        <taxon>Cichoriinae</taxon>
        <taxon>Cichorium</taxon>
    </lineage>
</organism>
<gene>
    <name evidence="1" type="ORF">L2E82_40175</name>
</gene>
<reference evidence="2" key="1">
    <citation type="journal article" date="2022" name="Mol. Ecol. Resour.">
        <title>The genomes of chicory, endive, great burdock and yacon provide insights into Asteraceae palaeo-polyploidization history and plant inulin production.</title>
        <authorList>
            <person name="Fan W."/>
            <person name="Wang S."/>
            <person name="Wang H."/>
            <person name="Wang A."/>
            <person name="Jiang F."/>
            <person name="Liu H."/>
            <person name="Zhao H."/>
            <person name="Xu D."/>
            <person name="Zhang Y."/>
        </authorList>
    </citation>
    <scope>NUCLEOTIDE SEQUENCE [LARGE SCALE GENOMIC DNA]</scope>
    <source>
        <strain evidence="2">cv. Punajuju</strain>
    </source>
</reference>
<evidence type="ECO:0000313" key="1">
    <source>
        <dbReference type="EMBL" id="KAI3710395.1"/>
    </source>
</evidence>
<name>A0ACB9APN4_CICIN</name>
<evidence type="ECO:0000313" key="2">
    <source>
        <dbReference type="Proteomes" id="UP001055811"/>
    </source>
</evidence>
<protein>
    <submittedName>
        <fullName evidence="1">Uncharacterized protein</fullName>
    </submittedName>
</protein>
<reference evidence="1 2" key="2">
    <citation type="journal article" date="2022" name="Mol. Ecol. Resour.">
        <title>The genomes of chicory, endive, great burdock and yacon provide insights into Asteraceae paleo-polyploidization history and plant inulin production.</title>
        <authorList>
            <person name="Fan W."/>
            <person name="Wang S."/>
            <person name="Wang H."/>
            <person name="Wang A."/>
            <person name="Jiang F."/>
            <person name="Liu H."/>
            <person name="Zhao H."/>
            <person name="Xu D."/>
            <person name="Zhang Y."/>
        </authorList>
    </citation>
    <scope>NUCLEOTIDE SEQUENCE [LARGE SCALE GENOMIC DNA]</scope>
    <source>
        <strain evidence="2">cv. Punajuju</strain>
        <tissue evidence="1">Leaves</tissue>
    </source>
</reference>
<comment type="caution">
    <text evidence="1">The sequence shown here is derived from an EMBL/GenBank/DDBJ whole genome shotgun (WGS) entry which is preliminary data.</text>
</comment>